<organism evidence="3 4">
    <name type="scientific">Neogobius melanostomus</name>
    <name type="common">round goby</name>
    <dbReference type="NCBI Taxonomy" id="47308"/>
    <lineage>
        <taxon>Eukaryota</taxon>
        <taxon>Metazoa</taxon>
        <taxon>Chordata</taxon>
        <taxon>Craniata</taxon>
        <taxon>Vertebrata</taxon>
        <taxon>Euteleostomi</taxon>
        <taxon>Actinopterygii</taxon>
        <taxon>Neopterygii</taxon>
        <taxon>Teleostei</taxon>
        <taxon>Neoteleostei</taxon>
        <taxon>Acanthomorphata</taxon>
        <taxon>Gobiaria</taxon>
        <taxon>Gobiiformes</taxon>
        <taxon>Gobioidei</taxon>
        <taxon>Gobiidae</taxon>
        <taxon>Benthophilinae</taxon>
        <taxon>Neogobiini</taxon>
        <taxon>Neogobius</taxon>
    </lineage>
</organism>
<keyword evidence="4" id="KW-1185">Reference proteome</keyword>
<reference evidence="3" key="1">
    <citation type="submission" date="2025-08" db="UniProtKB">
        <authorList>
            <consortium name="Ensembl"/>
        </authorList>
    </citation>
    <scope>IDENTIFICATION</scope>
</reference>
<evidence type="ECO:0000313" key="4">
    <source>
        <dbReference type="Proteomes" id="UP000694523"/>
    </source>
</evidence>
<proteinExistence type="predicted"/>
<sequence length="107" mass="12157">VNPPHHEHDFSETVFNYDSEDTPPPKVELYSRGPGEFSNPNILICHVSEFHRPGHQHPAAGTTRTARGQVSDLEPPQTNWHFHLTRSFTCRVTHGGTVTNYAWEPNM</sequence>
<reference evidence="3" key="2">
    <citation type="submission" date="2025-09" db="UniProtKB">
        <authorList>
            <consortium name="Ensembl"/>
        </authorList>
    </citation>
    <scope>IDENTIFICATION</scope>
</reference>
<dbReference type="InterPro" id="IPR036179">
    <property type="entry name" value="Ig-like_dom_sf"/>
</dbReference>
<accession>A0A8C6WM94</accession>
<dbReference type="Ensembl" id="ENSNMLT00000019886.1">
    <property type="protein sequence ID" value="ENSNMLP00000017678.1"/>
    <property type="gene ID" value="ENSNMLG00000011680.1"/>
</dbReference>
<feature type="region of interest" description="Disordered" evidence="2">
    <location>
        <begin position="1"/>
        <end position="24"/>
    </location>
</feature>
<dbReference type="AlphaFoldDB" id="A0A8C6WM94"/>
<name>A0A8C6WM94_9GOBI</name>
<dbReference type="SUPFAM" id="SSF48726">
    <property type="entry name" value="Immunoglobulin"/>
    <property type="match status" value="1"/>
</dbReference>
<dbReference type="PROSITE" id="PS00290">
    <property type="entry name" value="IG_MHC"/>
    <property type="match status" value="1"/>
</dbReference>
<evidence type="ECO:0000256" key="2">
    <source>
        <dbReference type="SAM" id="MobiDB-lite"/>
    </source>
</evidence>
<evidence type="ECO:0000313" key="3">
    <source>
        <dbReference type="Ensembl" id="ENSNMLP00000017678.1"/>
    </source>
</evidence>
<evidence type="ECO:0000256" key="1">
    <source>
        <dbReference type="ARBA" id="ARBA00023319"/>
    </source>
</evidence>
<dbReference type="InterPro" id="IPR003006">
    <property type="entry name" value="Ig/MHC_CS"/>
</dbReference>
<feature type="compositionally biased region" description="Basic and acidic residues" evidence="2">
    <location>
        <begin position="1"/>
        <end position="11"/>
    </location>
</feature>
<keyword evidence="1" id="KW-0393">Immunoglobulin domain</keyword>
<protein>
    <submittedName>
        <fullName evidence="3">Uncharacterized protein</fullName>
    </submittedName>
</protein>
<dbReference type="Proteomes" id="UP000694523">
    <property type="component" value="Unplaced"/>
</dbReference>